<protein>
    <submittedName>
        <fullName evidence="3">Uncharacterized protein</fullName>
    </submittedName>
</protein>
<feature type="transmembrane region" description="Helical" evidence="2">
    <location>
        <begin position="118"/>
        <end position="140"/>
    </location>
</feature>
<evidence type="ECO:0000313" key="3">
    <source>
        <dbReference type="EMBL" id="KAJ6256000.1"/>
    </source>
</evidence>
<dbReference type="AlphaFoldDB" id="A0AAD6NF79"/>
<evidence type="ECO:0000256" key="2">
    <source>
        <dbReference type="SAM" id="Phobius"/>
    </source>
</evidence>
<comment type="caution">
    <text evidence="3">The sequence shown here is derived from an EMBL/GenBank/DDBJ whole genome shotgun (WGS) entry which is preliminary data.</text>
</comment>
<evidence type="ECO:0000313" key="4">
    <source>
        <dbReference type="Proteomes" id="UP001221413"/>
    </source>
</evidence>
<organism evidence="3 4">
    <name type="scientific">Drechslerella dactyloides</name>
    <name type="common">Nematode-trapping fungus</name>
    <name type="synonym">Arthrobotrys dactyloides</name>
    <dbReference type="NCBI Taxonomy" id="74499"/>
    <lineage>
        <taxon>Eukaryota</taxon>
        <taxon>Fungi</taxon>
        <taxon>Dikarya</taxon>
        <taxon>Ascomycota</taxon>
        <taxon>Pezizomycotina</taxon>
        <taxon>Orbiliomycetes</taxon>
        <taxon>Orbiliales</taxon>
        <taxon>Orbiliaceae</taxon>
        <taxon>Drechslerella</taxon>
    </lineage>
</organism>
<gene>
    <name evidence="3" type="ORF">Dda_9294</name>
</gene>
<accession>A0AAD6NF79</accession>
<sequence>MSGLQMEAVNPARYNSRDMSGDEPPDLYPAGSTEEEEEIPPLYGSFKYWWWFVKTYRAPILRAFNTIYPLVHMLAWSLSATLLAANGERTLNEFIQRVEPTPESRDFIEYLKSTRLSWVFPLCMLTFEMLCGFFTLYSILDGYFRNVRPWLRKLKGSEGFRKSQYNRIMVPALRRVTGVDTEDEEEAGLAEAREVAACRHKLRLRDRLRLDPEVEELVLQIIVAHRNEWKRRTQRFRRDSNRATSDPPE</sequence>
<evidence type="ECO:0000256" key="1">
    <source>
        <dbReference type="SAM" id="MobiDB-lite"/>
    </source>
</evidence>
<name>A0AAD6NF79_DREDA</name>
<feature type="region of interest" description="Disordered" evidence="1">
    <location>
        <begin position="1"/>
        <end position="33"/>
    </location>
</feature>
<proteinExistence type="predicted"/>
<keyword evidence="2" id="KW-1133">Transmembrane helix</keyword>
<keyword evidence="4" id="KW-1185">Reference proteome</keyword>
<keyword evidence="2" id="KW-0812">Transmembrane</keyword>
<feature type="transmembrane region" description="Helical" evidence="2">
    <location>
        <begin position="67"/>
        <end position="85"/>
    </location>
</feature>
<dbReference type="EMBL" id="JAQGDS010000016">
    <property type="protein sequence ID" value="KAJ6256000.1"/>
    <property type="molecule type" value="Genomic_DNA"/>
</dbReference>
<reference evidence="3" key="1">
    <citation type="submission" date="2023-01" db="EMBL/GenBank/DDBJ databases">
        <title>The chitinases involved in constricting ring structure development in the nematode-trapping fungus Drechslerella dactyloides.</title>
        <authorList>
            <person name="Wang R."/>
            <person name="Zhang L."/>
            <person name="Tang P."/>
            <person name="Li S."/>
            <person name="Liang L."/>
        </authorList>
    </citation>
    <scope>NUCLEOTIDE SEQUENCE</scope>
    <source>
        <strain evidence="3">YMF1.00031</strain>
    </source>
</reference>
<dbReference type="Proteomes" id="UP001221413">
    <property type="component" value="Unassembled WGS sequence"/>
</dbReference>
<keyword evidence="2" id="KW-0472">Membrane</keyword>